<feature type="region of interest" description="Disordered" evidence="2">
    <location>
        <begin position="1"/>
        <end position="28"/>
    </location>
</feature>
<dbReference type="InterPro" id="IPR036875">
    <property type="entry name" value="Znf_CCHC_sf"/>
</dbReference>
<dbReference type="InterPro" id="IPR001878">
    <property type="entry name" value="Znf_CCHC"/>
</dbReference>
<evidence type="ECO:0000259" key="3">
    <source>
        <dbReference type="PROSITE" id="PS50158"/>
    </source>
</evidence>
<sequence length="107" mass="11877">MKTKPEVIDTPSASKVPPKVEVSPQSPLMGLYNPTTPPYYAPPQAPQSSYYPQMGNYGYQSFNQGPFRRHYRGTGRGFSSKGGECLFCGAHGHYIRDCEKMKAARAK</sequence>
<organism evidence="4 5">
    <name type="scientific">Mizuhopecten yessoensis</name>
    <name type="common">Japanese scallop</name>
    <name type="synonym">Patinopecten yessoensis</name>
    <dbReference type="NCBI Taxonomy" id="6573"/>
    <lineage>
        <taxon>Eukaryota</taxon>
        <taxon>Metazoa</taxon>
        <taxon>Spiralia</taxon>
        <taxon>Lophotrochozoa</taxon>
        <taxon>Mollusca</taxon>
        <taxon>Bivalvia</taxon>
        <taxon>Autobranchia</taxon>
        <taxon>Pteriomorphia</taxon>
        <taxon>Pectinida</taxon>
        <taxon>Pectinoidea</taxon>
        <taxon>Pectinidae</taxon>
        <taxon>Mizuhopecten</taxon>
    </lineage>
</organism>
<evidence type="ECO:0000313" key="5">
    <source>
        <dbReference type="Proteomes" id="UP000242188"/>
    </source>
</evidence>
<dbReference type="PROSITE" id="PS50158">
    <property type="entry name" value="ZF_CCHC"/>
    <property type="match status" value="1"/>
</dbReference>
<keyword evidence="1" id="KW-0479">Metal-binding</keyword>
<evidence type="ECO:0000256" key="1">
    <source>
        <dbReference type="PROSITE-ProRule" id="PRU00047"/>
    </source>
</evidence>
<reference evidence="4 5" key="1">
    <citation type="journal article" date="2017" name="Nat. Ecol. Evol.">
        <title>Scallop genome provides insights into evolution of bilaterian karyotype and development.</title>
        <authorList>
            <person name="Wang S."/>
            <person name="Zhang J."/>
            <person name="Jiao W."/>
            <person name="Li J."/>
            <person name="Xun X."/>
            <person name="Sun Y."/>
            <person name="Guo X."/>
            <person name="Huan P."/>
            <person name="Dong B."/>
            <person name="Zhang L."/>
            <person name="Hu X."/>
            <person name="Sun X."/>
            <person name="Wang J."/>
            <person name="Zhao C."/>
            <person name="Wang Y."/>
            <person name="Wang D."/>
            <person name="Huang X."/>
            <person name="Wang R."/>
            <person name="Lv J."/>
            <person name="Li Y."/>
            <person name="Zhang Z."/>
            <person name="Liu B."/>
            <person name="Lu W."/>
            <person name="Hui Y."/>
            <person name="Liang J."/>
            <person name="Zhou Z."/>
            <person name="Hou R."/>
            <person name="Li X."/>
            <person name="Liu Y."/>
            <person name="Li H."/>
            <person name="Ning X."/>
            <person name="Lin Y."/>
            <person name="Zhao L."/>
            <person name="Xing Q."/>
            <person name="Dou J."/>
            <person name="Li Y."/>
            <person name="Mao J."/>
            <person name="Guo H."/>
            <person name="Dou H."/>
            <person name="Li T."/>
            <person name="Mu C."/>
            <person name="Jiang W."/>
            <person name="Fu Q."/>
            <person name="Fu X."/>
            <person name="Miao Y."/>
            <person name="Liu J."/>
            <person name="Yu Q."/>
            <person name="Li R."/>
            <person name="Liao H."/>
            <person name="Li X."/>
            <person name="Kong Y."/>
            <person name="Jiang Z."/>
            <person name="Chourrout D."/>
            <person name="Li R."/>
            <person name="Bao Z."/>
        </authorList>
    </citation>
    <scope>NUCLEOTIDE SEQUENCE [LARGE SCALE GENOMIC DNA]</scope>
    <source>
        <strain evidence="4 5">PY_sf001</strain>
    </source>
</reference>
<keyword evidence="1" id="KW-0863">Zinc-finger</keyword>
<dbReference type="SUPFAM" id="SSF57756">
    <property type="entry name" value="Retrovirus zinc finger-like domains"/>
    <property type="match status" value="1"/>
</dbReference>
<keyword evidence="1" id="KW-0862">Zinc</keyword>
<comment type="caution">
    <text evidence="4">The sequence shown here is derived from an EMBL/GenBank/DDBJ whole genome shotgun (WGS) entry which is preliminary data.</text>
</comment>
<dbReference type="GO" id="GO:0008270">
    <property type="term" value="F:zinc ion binding"/>
    <property type="evidence" value="ECO:0007669"/>
    <property type="project" value="UniProtKB-KW"/>
</dbReference>
<feature type="domain" description="CCHC-type" evidence="3">
    <location>
        <begin position="85"/>
        <end position="100"/>
    </location>
</feature>
<dbReference type="GO" id="GO:0003676">
    <property type="term" value="F:nucleic acid binding"/>
    <property type="evidence" value="ECO:0007669"/>
    <property type="project" value="InterPro"/>
</dbReference>
<dbReference type="AlphaFoldDB" id="A0A210PDG6"/>
<evidence type="ECO:0000313" key="4">
    <source>
        <dbReference type="EMBL" id="OWF34512.1"/>
    </source>
</evidence>
<keyword evidence="5" id="KW-1185">Reference proteome</keyword>
<evidence type="ECO:0000256" key="2">
    <source>
        <dbReference type="SAM" id="MobiDB-lite"/>
    </source>
</evidence>
<accession>A0A210PDG6</accession>
<name>A0A210PDG6_MIZYE</name>
<dbReference type="Proteomes" id="UP000242188">
    <property type="component" value="Unassembled WGS sequence"/>
</dbReference>
<dbReference type="EMBL" id="NEDP02082547">
    <property type="protein sequence ID" value="OWF34512.1"/>
    <property type="molecule type" value="Genomic_DNA"/>
</dbReference>
<proteinExistence type="predicted"/>
<gene>
    <name evidence="4" type="ORF">KP79_PYT03401</name>
</gene>
<protein>
    <recommendedName>
        <fullName evidence="3">CCHC-type domain-containing protein</fullName>
    </recommendedName>
</protein>